<dbReference type="Proteomes" id="UP001358586">
    <property type="component" value="Chromosome 1"/>
</dbReference>
<gene>
    <name evidence="1" type="ORF">PVK06_002101</name>
</gene>
<protein>
    <submittedName>
        <fullName evidence="1">Uncharacterized protein</fullName>
    </submittedName>
</protein>
<dbReference type="EMBL" id="JARKNE010000001">
    <property type="protein sequence ID" value="KAK5845864.1"/>
    <property type="molecule type" value="Genomic_DNA"/>
</dbReference>
<name>A0ABR0R2Y1_GOSAR</name>
<keyword evidence="2" id="KW-1185">Reference proteome</keyword>
<reference evidence="1 2" key="1">
    <citation type="submission" date="2023-03" db="EMBL/GenBank/DDBJ databases">
        <title>WGS of Gossypium arboreum.</title>
        <authorList>
            <person name="Yu D."/>
        </authorList>
    </citation>
    <scope>NUCLEOTIDE SEQUENCE [LARGE SCALE GENOMIC DNA]</scope>
    <source>
        <tissue evidence="1">Leaf</tissue>
    </source>
</reference>
<evidence type="ECO:0000313" key="2">
    <source>
        <dbReference type="Proteomes" id="UP001358586"/>
    </source>
</evidence>
<organism evidence="1 2">
    <name type="scientific">Gossypium arboreum</name>
    <name type="common">Tree cotton</name>
    <name type="synonym">Gossypium nanking</name>
    <dbReference type="NCBI Taxonomy" id="29729"/>
    <lineage>
        <taxon>Eukaryota</taxon>
        <taxon>Viridiplantae</taxon>
        <taxon>Streptophyta</taxon>
        <taxon>Embryophyta</taxon>
        <taxon>Tracheophyta</taxon>
        <taxon>Spermatophyta</taxon>
        <taxon>Magnoliopsida</taxon>
        <taxon>eudicotyledons</taxon>
        <taxon>Gunneridae</taxon>
        <taxon>Pentapetalae</taxon>
        <taxon>rosids</taxon>
        <taxon>malvids</taxon>
        <taxon>Malvales</taxon>
        <taxon>Malvaceae</taxon>
        <taxon>Malvoideae</taxon>
        <taxon>Gossypium</taxon>
    </lineage>
</organism>
<comment type="caution">
    <text evidence="1">The sequence shown here is derived from an EMBL/GenBank/DDBJ whole genome shotgun (WGS) entry which is preliminary data.</text>
</comment>
<accession>A0ABR0R2Y1</accession>
<sequence>MAGNPLNNSSFNAVSIEQWFGSSLVLLSDCLRISSLSSWFLQWLNSNNISSIDSKNFYTYAACTLWINWKSRNQLIFRMVDHSPARAVIRTQNLHDSIMNAFPINNLQSHQLRIPRSDLIDNPVSEWALSLCIDHCRRNSMSGGAVIAQDHRGSQLLSIRSYKFASKIQARLVTLRSILIILK</sequence>
<proteinExistence type="predicted"/>
<evidence type="ECO:0000313" key="1">
    <source>
        <dbReference type="EMBL" id="KAK5845864.1"/>
    </source>
</evidence>